<reference evidence="3" key="2">
    <citation type="submission" date="2015-01" db="EMBL/GenBank/DDBJ databases">
        <title>Evolutionary Origins and Diversification of the Mycorrhizal Mutualists.</title>
        <authorList>
            <consortium name="DOE Joint Genome Institute"/>
            <consortium name="Mycorrhizal Genomics Consortium"/>
            <person name="Kohler A."/>
            <person name="Kuo A."/>
            <person name="Nagy L.G."/>
            <person name="Floudas D."/>
            <person name="Copeland A."/>
            <person name="Barry K.W."/>
            <person name="Cichocki N."/>
            <person name="Veneault-Fourrey C."/>
            <person name="LaButti K."/>
            <person name="Lindquist E.A."/>
            <person name="Lipzen A."/>
            <person name="Lundell T."/>
            <person name="Morin E."/>
            <person name="Murat C."/>
            <person name="Riley R."/>
            <person name="Ohm R."/>
            <person name="Sun H."/>
            <person name="Tunlid A."/>
            <person name="Henrissat B."/>
            <person name="Grigoriev I.V."/>
            <person name="Hibbett D.S."/>
            <person name="Martin F."/>
        </authorList>
    </citation>
    <scope>NUCLEOTIDE SEQUENCE [LARGE SCALE GENOMIC DNA]</scope>
    <source>
        <strain evidence="3">Ve08.2h10</strain>
    </source>
</reference>
<evidence type="ECO:0000313" key="2">
    <source>
        <dbReference type="EMBL" id="KIK95289.1"/>
    </source>
</evidence>
<dbReference type="OrthoDB" id="2107166at2759"/>
<dbReference type="Proteomes" id="UP000054538">
    <property type="component" value="Unassembled WGS sequence"/>
</dbReference>
<name>A0A0D0E374_9AGAM</name>
<evidence type="ECO:0000313" key="3">
    <source>
        <dbReference type="Proteomes" id="UP000054538"/>
    </source>
</evidence>
<protein>
    <submittedName>
        <fullName evidence="2">Uncharacterized protein</fullName>
    </submittedName>
</protein>
<accession>A0A0D0E374</accession>
<proteinExistence type="predicted"/>
<dbReference type="InParanoid" id="A0A0D0E374"/>
<feature type="region of interest" description="Disordered" evidence="1">
    <location>
        <begin position="100"/>
        <end position="140"/>
    </location>
</feature>
<sequence>MIKGNPQIHLSSTLCLACSSSLPPKVRAGDIFLTPCCSRPICPSCLSSNPRLARYNPCLSCIGGAGVISASSSRGNDPSWSSLAKDVNIDGAVRDEDMFVLGDDEDDDPDKEQEGFAVDSDQGSLIDDPPPSYTSPKALSDSVLSISSRSSLTTLSGLVHPNNKPETVTARKTTTSPVYYIERGDTLQGIALRLGVHVSTDHPPGRLSDMHG</sequence>
<dbReference type="HOGENOM" id="CLU_1300067_0_0_1"/>
<keyword evidence="3" id="KW-1185">Reference proteome</keyword>
<reference evidence="2 3" key="1">
    <citation type="submission" date="2014-04" db="EMBL/GenBank/DDBJ databases">
        <authorList>
            <consortium name="DOE Joint Genome Institute"/>
            <person name="Kuo A."/>
            <person name="Kohler A."/>
            <person name="Jargeat P."/>
            <person name="Nagy L.G."/>
            <person name="Floudas D."/>
            <person name="Copeland A."/>
            <person name="Barry K.W."/>
            <person name="Cichocki N."/>
            <person name="Veneault-Fourrey C."/>
            <person name="LaButti K."/>
            <person name="Lindquist E.A."/>
            <person name="Lipzen A."/>
            <person name="Lundell T."/>
            <person name="Morin E."/>
            <person name="Murat C."/>
            <person name="Sun H."/>
            <person name="Tunlid A."/>
            <person name="Henrissat B."/>
            <person name="Grigoriev I.V."/>
            <person name="Hibbett D.S."/>
            <person name="Martin F."/>
            <person name="Nordberg H.P."/>
            <person name="Cantor M.N."/>
            <person name="Hua S.X."/>
        </authorList>
    </citation>
    <scope>NUCLEOTIDE SEQUENCE [LARGE SCALE GENOMIC DNA]</scope>
    <source>
        <strain evidence="2 3">Ve08.2h10</strain>
    </source>
</reference>
<organism evidence="2 3">
    <name type="scientific">Paxillus rubicundulus Ve08.2h10</name>
    <dbReference type="NCBI Taxonomy" id="930991"/>
    <lineage>
        <taxon>Eukaryota</taxon>
        <taxon>Fungi</taxon>
        <taxon>Dikarya</taxon>
        <taxon>Basidiomycota</taxon>
        <taxon>Agaricomycotina</taxon>
        <taxon>Agaricomycetes</taxon>
        <taxon>Agaricomycetidae</taxon>
        <taxon>Boletales</taxon>
        <taxon>Paxilineae</taxon>
        <taxon>Paxillaceae</taxon>
        <taxon>Paxillus</taxon>
    </lineage>
</organism>
<dbReference type="AlphaFoldDB" id="A0A0D0E374"/>
<evidence type="ECO:0000256" key="1">
    <source>
        <dbReference type="SAM" id="MobiDB-lite"/>
    </source>
</evidence>
<gene>
    <name evidence="2" type="ORF">PAXRUDRAFT_827173</name>
</gene>
<dbReference type="EMBL" id="KN825051">
    <property type="protein sequence ID" value="KIK95289.1"/>
    <property type="molecule type" value="Genomic_DNA"/>
</dbReference>
<feature type="compositionally biased region" description="Acidic residues" evidence="1">
    <location>
        <begin position="102"/>
        <end position="111"/>
    </location>
</feature>